<feature type="compositionally biased region" description="Basic and acidic residues" evidence="3">
    <location>
        <begin position="191"/>
        <end position="210"/>
    </location>
</feature>
<sequence length="216" mass="24513">HDRFREFCVSLAQMLYRTEVKMRTNVMGEPAKHIRPLSETRAIENGANFIAEGFLFTVAAGLILGESWRSSRNQTKRRDNVDDQLDTLGTQVTELTTRVNEITTRWEDELRSEKQRCVPLTLPYFCYAPIDHELSSLAALARNDELSRVLQRVVEIGLRGGWAEFEDTPLQIPRIQLAPGRPVDAPLSQYDARDTQIDSRDSKQSSDHDSSPSSPP</sequence>
<evidence type="ECO:0000256" key="3">
    <source>
        <dbReference type="SAM" id="MobiDB-lite"/>
    </source>
</evidence>
<feature type="region of interest" description="Disordered" evidence="3">
    <location>
        <begin position="179"/>
        <end position="216"/>
    </location>
</feature>
<gene>
    <name evidence="4" type="ORF">DXG03_002038</name>
</gene>
<keyword evidence="2" id="KW-0175">Coiled coil</keyword>
<keyword evidence="5" id="KW-1185">Reference proteome</keyword>
<evidence type="ECO:0000313" key="5">
    <source>
        <dbReference type="Proteomes" id="UP000775547"/>
    </source>
</evidence>
<comment type="similarity">
    <text evidence="1">Belongs to the OPA3 family.</text>
</comment>
<dbReference type="PANTHER" id="PTHR12499:SF0">
    <property type="entry name" value="OPTIC ATROPHY 3 PROTEIN"/>
    <property type="match status" value="1"/>
</dbReference>
<dbReference type="Proteomes" id="UP000775547">
    <property type="component" value="Unassembled WGS sequence"/>
</dbReference>
<protein>
    <recommendedName>
        <fullName evidence="6">OPA3-like protein</fullName>
    </recommendedName>
</protein>
<evidence type="ECO:0000313" key="4">
    <source>
        <dbReference type="EMBL" id="KAG5642861.1"/>
    </source>
</evidence>
<dbReference type="GO" id="GO:0019216">
    <property type="term" value="P:regulation of lipid metabolic process"/>
    <property type="evidence" value="ECO:0007669"/>
    <property type="project" value="TreeGrafter"/>
</dbReference>
<dbReference type="InterPro" id="IPR010754">
    <property type="entry name" value="OPA3-like"/>
</dbReference>
<reference evidence="4" key="2">
    <citation type="submission" date="2021-10" db="EMBL/GenBank/DDBJ databases">
        <title>Phylogenomics reveals ancestral predisposition of the termite-cultivated fungus Termitomyces towards a domesticated lifestyle.</title>
        <authorList>
            <person name="Auxier B."/>
            <person name="Grum-Grzhimaylo A."/>
            <person name="Cardenas M.E."/>
            <person name="Lodge J.D."/>
            <person name="Laessoe T."/>
            <person name="Pedersen O."/>
            <person name="Smith M.E."/>
            <person name="Kuyper T.W."/>
            <person name="Franco-Molano E.A."/>
            <person name="Baroni T.J."/>
            <person name="Aanen D.K."/>
        </authorList>
    </citation>
    <scope>NUCLEOTIDE SEQUENCE</scope>
    <source>
        <strain evidence="4">AP01</strain>
        <tissue evidence="4">Mycelium</tissue>
    </source>
</reference>
<dbReference type="PANTHER" id="PTHR12499">
    <property type="entry name" value="OPTIC ATROPHY 3 PROTEIN OPA3"/>
    <property type="match status" value="1"/>
</dbReference>
<dbReference type="EMBL" id="JABCKV010000151">
    <property type="protein sequence ID" value="KAG5642861.1"/>
    <property type="molecule type" value="Genomic_DNA"/>
</dbReference>
<dbReference type="AlphaFoldDB" id="A0A9P7G4C6"/>
<dbReference type="Pfam" id="PF07047">
    <property type="entry name" value="OPA3"/>
    <property type="match status" value="1"/>
</dbReference>
<accession>A0A9P7G4C6</accession>
<reference evidence="4" key="1">
    <citation type="submission" date="2020-07" db="EMBL/GenBank/DDBJ databases">
        <authorList>
            <person name="Nieuwenhuis M."/>
            <person name="Van De Peppel L.J.J."/>
        </authorList>
    </citation>
    <scope>NUCLEOTIDE SEQUENCE</scope>
    <source>
        <strain evidence="4">AP01</strain>
        <tissue evidence="4">Mycelium</tissue>
    </source>
</reference>
<dbReference type="OrthoDB" id="2129069at2759"/>
<name>A0A9P7G4C6_9AGAR</name>
<proteinExistence type="inferred from homology"/>
<evidence type="ECO:0000256" key="1">
    <source>
        <dbReference type="ARBA" id="ARBA00007584"/>
    </source>
</evidence>
<comment type="caution">
    <text evidence="4">The sequence shown here is derived from an EMBL/GenBank/DDBJ whole genome shotgun (WGS) entry which is preliminary data.</text>
</comment>
<evidence type="ECO:0000256" key="2">
    <source>
        <dbReference type="ARBA" id="ARBA00023054"/>
    </source>
</evidence>
<evidence type="ECO:0008006" key="6">
    <source>
        <dbReference type="Google" id="ProtNLM"/>
    </source>
</evidence>
<feature type="non-terminal residue" evidence="4">
    <location>
        <position position="1"/>
    </location>
</feature>
<organism evidence="4 5">
    <name type="scientific">Asterophora parasitica</name>
    <dbReference type="NCBI Taxonomy" id="117018"/>
    <lineage>
        <taxon>Eukaryota</taxon>
        <taxon>Fungi</taxon>
        <taxon>Dikarya</taxon>
        <taxon>Basidiomycota</taxon>
        <taxon>Agaricomycotina</taxon>
        <taxon>Agaricomycetes</taxon>
        <taxon>Agaricomycetidae</taxon>
        <taxon>Agaricales</taxon>
        <taxon>Tricholomatineae</taxon>
        <taxon>Lyophyllaceae</taxon>
        <taxon>Asterophora</taxon>
    </lineage>
</organism>
<dbReference type="GO" id="GO:0005739">
    <property type="term" value="C:mitochondrion"/>
    <property type="evidence" value="ECO:0007669"/>
    <property type="project" value="TreeGrafter"/>
</dbReference>